<dbReference type="InterPro" id="IPR056953">
    <property type="entry name" value="CUT_N"/>
</dbReference>
<evidence type="ECO:0000256" key="3">
    <source>
        <dbReference type="ARBA" id="ARBA00022475"/>
    </source>
</evidence>
<keyword evidence="6" id="KW-1133">Transmembrane helix</keyword>
<name>A0A915K7X8_ROMCU</name>
<dbReference type="Proteomes" id="UP000887565">
    <property type="component" value="Unplaced"/>
</dbReference>
<evidence type="ECO:0000259" key="8">
    <source>
        <dbReference type="PROSITE" id="PS51034"/>
    </source>
</evidence>
<dbReference type="OMA" id="NCEYSIR"/>
<sequence length="130" mass="15021">MNYVLIFVVNFHSQFVTKVDRAYNVRCFYSQQEKTVTSQLEVSMIATQNLEAGTMIMPNCEYSIRSDTLNGPRIRYINIGDRLVHRWECDNRKLLKNFSGKSYTNYGMLVKNCFVNDGLGFSVRVLDGRG</sequence>
<dbReference type="InterPro" id="IPR001507">
    <property type="entry name" value="ZP_dom"/>
</dbReference>
<dbReference type="PANTHER" id="PTHR22907">
    <property type="entry name" value="GH04558P"/>
    <property type="match status" value="1"/>
</dbReference>
<dbReference type="GO" id="GO:0042302">
    <property type="term" value="F:structural constituent of cuticle"/>
    <property type="evidence" value="ECO:0007669"/>
    <property type="project" value="UniProtKB-KW"/>
</dbReference>
<keyword evidence="5" id="KW-0732">Signal</keyword>
<keyword evidence="9" id="KW-1185">Reference proteome</keyword>
<evidence type="ECO:0000256" key="5">
    <source>
        <dbReference type="ARBA" id="ARBA00022729"/>
    </source>
</evidence>
<evidence type="ECO:0000256" key="2">
    <source>
        <dbReference type="ARBA" id="ARBA00022460"/>
    </source>
</evidence>
<keyword evidence="3" id="KW-1003">Cell membrane</keyword>
<evidence type="ECO:0000256" key="6">
    <source>
        <dbReference type="ARBA" id="ARBA00022989"/>
    </source>
</evidence>
<reference evidence="10" key="1">
    <citation type="submission" date="2022-11" db="UniProtKB">
        <authorList>
            <consortium name="WormBaseParasite"/>
        </authorList>
    </citation>
    <scope>IDENTIFICATION</scope>
</reference>
<evidence type="ECO:0000313" key="10">
    <source>
        <dbReference type="WBParaSite" id="nRc.2.0.1.t34458-RA"/>
    </source>
</evidence>
<dbReference type="WBParaSite" id="nRc.2.0.1.t34458-RA">
    <property type="protein sequence ID" value="nRc.2.0.1.t34458-RA"/>
    <property type="gene ID" value="nRc.2.0.1.g34458"/>
</dbReference>
<keyword evidence="7" id="KW-0472">Membrane</keyword>
<evidence type="ECO:0000256" key="7">
    <source>
        <dbReference type="ARBA" id="ARBA00023136"/>
    </source>
</evidence>
<proteinExistence type="predicted"/>
<keyword evidence="2" id="KW-0193">Cuticle</keyword>
<comment type="subcellular location">
    <subcellularLocation>
        <location evidence="1">Cell membrane</location>
        <topology evidence="1">Single-pass type I membrane protein</topology>
    </subcellularLocation>
</comment>
<dbReference type="AlphaFoldDB" id="A0A915K7X8"/>
<dbReference type="InterPro" id="IPR057475">
    <property type="entry name" value="CUT_C"/>
</dbReference>
<dbReference type="Pfam" id="PF25301">
    <property type="entry name" value="CUT_C"/>
    <property type="match status" value="1"/>
</dbReference>
<dbReference type="PANTHER" id="PTHR22907:SF12">
    <property type="entry name" value="ZP DOMAIN-CONTAINING PROTEIN"/>
    <property type="match status" value="1"/>
</dbReference>
<keyword evidence="4" id="KW-0812">Transmembrane</keyword>
<accession>A0A915K7X8</accession>
<evidence type="ECO:0000256" key="4">
    <source>
        <dbReference type="ARBA" id="ARBA00022692"/>
    </source>
</evidence>
<evidence type="ECO:0000313" key="9">
    <source>
        <dbReference type="Proteomes" id="UP000887565"/>
    </source>
</evidence>
<evidence type="ECO:0000256" key="1">
    <source>
        <dbReference type="ARBA" id="ARBA00004251"/>
    </source>
</evidence>
<feature type="domain" description="ZP" evidence="8">
    <location>
        <begin position="1"/>
        <end position="130"/>
    </location>
</feature>
<dbReference type="PROSITE" id="PS51034">
    <property type="entry name" value="ZP_2"/>
    <property type="match status" value="1"/>
</dbReference>
<protein>
    <submittedName>
        <fullName evidence="10">ZP domain-containing protein</fullName>
    </submittedName>
</protein>
<dbReference type="GO" id="GO:0005886">
    <property type="term" value="C:plasma membrane"/>
    <property type="evidence" value="ECO:0007669"/>
    <property type="project" value="UniProtKB-SubCell"/>
</dbReference>
<organism evidence="9 10">
    <name type="scientific">Romanomermis culicivorax</name>
    <name type="common">Nematode worm</name>
    <dbReference type="NCBI Taxonomy" id="13658"/>
    <lineage>
        <taxon>Eukaryota</taxon>
        <taxon>Metazoa</taxon>
        <taxon>Ecdysozoa</taxon>
        <taxon>Nematoda</taxon>
        <taxon>Enoplea</taxon>
        <taxon>Dorylaimia</taxon>
        <taxon>Mermithida</taxon>
        <taxon>Mermithoidea</taxon>
        <taxon>Mermithidae</taxon>
        <taxon>Romanomermis</taxon>
    </lineage>
</organism>
<dbReference type="Pfam" id="PF25057">
    <property type="entry name" value="CUT_N"/>
    <property type="match status" value="1"/>
</dbReference>
<dbReference type="InterPro" id="IPR051962">
    <property type="entry name" value="Cuticlin"/>
</dbReference>